<protein>
    <recommendedName>
        <fullName evidence="5">Sialic acid synthase</fullName>
    </recommendedName>
</protein>
<reference evidence="3 4" key="1">
    <citation type="journal article" date="2016" name="Nat. Commun.">
        <title>Thousands of microbial genomes shed light on interconnected biogeochemical processes in an aquifer system.</title>
        <authorList>
            <person name="Anantharaman K."/>
            <person name="Brown C.T."/>
            <person name="Hug L.A."/>
            <person name="Sharon I."/>
            <person name="Castelle C.J."/>
            <person name="Probst A.J."/>
            <person name="Thomas B.C."/>
            <person name="Singh A."/>
            <person name="Wilkins M.J."/>
            <person name="Karaoz U."/>
            <person name="Brodie E.L."/>
            <person name="Williams K.H."/>
            <person name="Hubbard S.S."/>
            <person name="Banfield J.F."/>
        </authorList>
    </citation>
    <scope>NUCLEOTIDE SEQUENCE [LARGE SCALE GENOMIC DNA]</scope>
</reference>
<dbReference type="Pfam" id="PF07883">
    <property type="entry name" value="Cupin_2"/>
    <property type="match status" value="1"/>
</dbReference>
<dbReference type="GO" id="GO:0016051">
    <property type="term" value="P:carbohydrate biosynthetic process"/>
    <property type="evidence" value="ECO:0007669"/>
    <property type="project" value="InterPro"/>
</dbReference>
<evidence type="ECO:0000259" key="2">
    <source>
        <dbReference type="Pfam" id="PF07883"/>
    </source>
</evidence>
<evidence type="ECO:0000259" key="1">
    <source>
        <dbReference type="Pfam" id="PF03102"/>
    </source>
</evidence>
<dbReference type="InterPro" id="IPR013785">
    <property type="entry name" value="Aldolase_TIM"/>
</dbReference>
<dbReference type="SUPFAM" id="SSF51569">
    <property type="entry name" value="Aldolase"/>
    <property type="match status" value="1"/>
</dbReference>
<name>A0A1F7U296_9BACT</name>
<dbReference type="EMBL" id="MGDZ01000064">
    <property type="protein sequence ID" value="OGL72399.1"/>
    <property type="molecule type" value="Genomic_DNA"/>
</dbReference>
<sequence length="515" mass="58315">MTPSAVRIPTDRKIDFEGLMILDLANNHQGSVEHGRRIIRETAAVIRSAGVRGAIKLQFRDLDTFIHPDFKNSTENKHIPRFLSTRLSEDQFRELVEETRRQGMITIATPFDEASVDMLERLGVEIVKVASCSAGDWPLLDRISETGKPVICSTAGLEISEVDRIVSFFQHRGVHFALMHCVAMYPTPNNRLDLNRIEIFRNRYPGVTVGFSTHEDPGNFQIVGVAYARGARLFEKHVGVPTEEIKLNAYSASPEQVASWIAAYQTAVGACGGEKLALRDAEEVSQLRALMRGVFLRKDAPSATRLDRSDIYFAVPLHADQLTSGEWKDGTTADRDYRAGEPLRAAARVPADPRRQIIYGAIHAAKGMLNEARIPVGVEFNVELSHHYGVENFREVGVMIIDCINREYCKKLLVQLPGQRHPSHYHKKKEETFQMLSGVLELEIEGFRKTLYAGDTLVVPRGVWHRFWTDTGAVFEEVSTTHFNDDSFYEDRTVARMPREDRKTRLVNWGRHQFD</sequence>
<evidence type="ECO:0000313" key="4">
    <source>
        <dbReference type="Proteomes" id="UP000176303"/>
    </source>
</evidence>
<dbReference type="Gene3D" id="2.60.120.10">
    <property type="entry name" value="Jelly Rolls"/>
    <property type="match status" value="1"/>
</dbReference>
<dbReference type="InterPro" id="IPR014710">
    <property type="entry name" value="RmlC-like_jellyroll"/>
</dbReference>
<dbReference type="PANTHER" id="PTHR42966:SF1">
    <property type="entry name" value="SIALIC ACID SYNTHASE"/>
    <property type="match status" value="1"/>
</dbReference>
<dbReference type="STRING" id="1802391.A3D72_01015"/>
<feature type="domain" description="Cupin type-2" evidence="2">
    <location>
        <begin position="417"/>
        <end position="471"/>
    </location>
</feature>
<comment type="caution">
    <text evidence="3">The sequence shown here is derived from an EMBL/GenBank/DDBJ whole genome shotgun (WGS) entry which is preliminary data.</text>
</comment>
<proteinExistence type="predicted"/>
<dbReference type="InterPro" id="IPR011051">
    <property type="entry name" value="RmlC_Cupin_sf"/>
</dbReference>
<dbReference type="InterPro" id="IPR013096">
    <property type="entry name" value="Cupin_2"/>
</dbReference>
<dbReference type="InterPro" id="IPR051690">
    <property type="entry name" value="PseI-like"/>
</dbReference>
<dbReference type="GO" id="GO:0047444">
    <property type="term" value="F:N-acylneuraminate-9-phosphate synthase activity"/>
    <property type="evidence" value="ECO:0007669"/>
    <property type="project" value="TreeGrafter"/>
</dbReference>
<evidence type="ECO:0000313" key="3">
    <source>
        <dbReference type="EMBL" id="OGL72399.1"/>
    </source>
</evidence>
<organism evidence="3 4">
    <name type="scientific">Candidatus Uhrbacteria bacterium RIFCSPHIGHO2_02_FULL_57_19</name>
    <dbReference type="NCBI Taxonomy" id="1802391"/>
    <lineage>
        <taxon>Bacteria</taxon>
        <taxon>Candidatus Uhriibacteriota</taxon>
    </lineage>
</organism>
<dbReference type="AlphaFoldDB" id="A0A1F7U296"/>
<evidence type="ECO:0008006" key="5">
    <source>
        <dbReference type="Google" id="ProtNLM"/>
    </source>
</evidence>
<dbReference type="SUPFAM" id="SSF51182">
    <property type="entry name" value="RmlC-like cupins"/>
    <property type="match status" value="1"/>
</dbReference>
<dbReference type="Pfam" id="PF03102">
    <property type="entry name" value="NeuB"/>
    <property type="match status" value="1"/>
</dbReference>
<dbReference type="Gene3D" id="3.20.20.70">
    <property type="entry name" value="Aldolase class I"/>
    <property type="match status" value="1"/>
</dbReference>
<dbReference type="PANTHER" id="PTHR42966">
    <property type="entry name" value="N-ACETYLNEURAMINATE SYNTHASE"/>
    <property type="match status" value="1"/>
</dbReference>
<gene>
    <name evidence="3" type="ORF">A3D72_01015</name>
</gene>
<dbReference type="Gene3D" id="3.90.1210.10">
    <property type="entry name" value="Antifreeze-like/N-acetylneuraminic acid synthase C-terminal domain"/>
    <property type="match status" value="1"/>
</dbReference>
<dbReference type="Proteomes" id="UP000176303">
    <property type="component" value="Unassembled WGS sequence"/>
</dbReference>
<accession>A0A1F7U296</accession>
<feature type="domain" description="PseI/NeuA/B-like" evidence="1">
    <location>
        <begin position="54"/>
        <end position="270"/>
    </location>
</feature>
<dbReference type="InterPro" id="IPR013132">
    <property type="entry name" value="PseI/NeuA/B-like_N"/>
</dbReference>